<dbReference type="Proteomes" id="UP000034954">
    <property type="component" value="Unassembled WGS sequence"/>
</dbReference>
<dbReference type="InterPro" id="IPR007197">
    <property type="entry name" value="rSAM"/>
</dbReference>
<sequence length="585" mass="66766">MKVLLLFPPSWHPSQPYLSLPSLTAFLRQNGVPNVVQRDINIELLDILLTEKTCLAFYQKILDKLKQIERSAPSRHATSSDQERRQALIHAVEALPFLAKKVERAKQTLRSEGFYELERYIESVNTINDVLEVLSALYYPSSMTALNNDMRYSVYSSQEIFQALGDEEENIFLNLYKDHILASVLELSPTIVGISITSTSQIIPGLTLARLIKDQNKDAHITIGGSVFTKLIENVKKIDGLFSIVDSFIVFEGEHALLELVAQVHGKQDFKKVPNLIYRDNAVTRINEPFYTEDLNKLPTPDFDGLPLRLYHAPASVLPVQTSRGCYYGKCAFCNLHLDHRNFRLRRPELLLEDIHKLSQKYNTPYFFFTDESVPVNQLRDISQGLLEKKQDIQWMGGVRFEHALNHDVLRKMHESGCQKLVFGLESYNQRVLDLMKKGTKADRVKKILDECLKIGISFHLYIIIGFPTETEQEAMETLGFVLNKEYLDSPGFSCLPSLFGMEKDSPITCSPSEYGLRSIMAPGNEDLGLGYFYEVEQGMSPEEAGRMYHYVISQLSEKLCPFPYNYSMSDGLLYIAHRKHALQP</sequence>
<dbReference type="GO" id="GO:0051539">
    <property type="term" value="F:4 iron, 4 sulfur cluster binding"/>
    <property type="evidence" value="ECO:0007669"/>
    <property type="project" value="UniProtKB-KW"/>
</dbReference>
<evidence type="ECO:0000313" key="8">
    <source>
        <dbReference type="EMBL" id="KKO20478.1"/>
    </source>
</evidence>
<protein>
    <submittedName>
        <fullName evidence="8">Uncharacterized protein</fullName>
    </submittedName>
</protein>
<dbReference type="Gene3D" id="3.80.30.20">
    <property type="entry name" value="tm_1862 like domain"/>
    <property type="match status" value="1"/>
</dbReference>
<comment type="caution">
    <text evidence="8">The sequence shown here is derived from an EMBL/GenBank/DDBJ whole genome shotgun (WGS) entry which is preliminary data.</text>
</comment>
<dbReference type="SUPFAM" id="SSF52242">
    <property type="entry name" value="Cobalamin (vitamin B12)-binding domain"/>
    <property type="match status" value="1"/>
</dbReference>
<dbReference type="CDD" id="cd01335">
    <property type="entry name" value="Radical_SAM"/>
    <property type="match status" value="1"/>
</dbReference>
<evidence type="ECO:0000259" key="7">
    <source>
        <dbReference type="PROSITE" id="PS51918"/>
    </source>
</evidence>
<dbReference type="Pfam" id="PF04055">
    <property type="entry name" value="Radical_SAM"/>
    <property type="match status" value="1"/>
</dbReference>
<dbReference type="InterPro" id="IPR058240">
    <property type="entry name" value="rSAM_sf"/>
</dbReference>
<keyword evidence="9" id="KW-1185">Reference proteome</keyword>
<dbReference type="GO" id="GO:0046872">
    <property type="term" value="F:metal ion binding"/>
    <property type="evidence" value="ECO:0007669"/>
    <property type="project" value="UniProtKB-KW"/>
</dbReference>
<evidence type="ECO:0000313" key="9">
    <source>
        <dbReference type="Proteomes" id="UP000034954"/>
    </source>
</evidence>
<dbReference type="GO" id="GO:0003824">
    <property type="term" value="F:catalytic activity"/>
    <property type="evidence" value="ECO:0007669"/>
    <property type="project" value="InterPro"/>
</dbReference>
<dbReference type="PANTHER" id="PTHR43409">
    <property type="entry name" value="ANAEROBIC MAGNESIUM-PROTOPORPHYRIN IX MONOMETHYL ESTER CYCLASE-RELATED"/>
    <property type="match status" value="1"/>
</dbReference>
<evidence type="ECO:0000256" key="4">
    <source>
        <dbReference type="ARBA" id="ARBA00023004"/>
    </source>
</evidence>
<proteinExistence type="predicted"/>
<keyword evidence="2" id="KW-0949">S-adenosyl-L-methionine</keyword>
<reference evidence="8 9" key="1">
    <citation type="journal article" date="2013" name="BMC Microbiol.">
        <title>Identification of the type II cytochrome c maturation pathway in anammox bacteria by comparative genomics.</title>
        <authorList>
            <person name="Ferousi C."/>
            <person name="Speth D.R."/>
            <person name="Reimann J."/>
            <person name="Op den Camp H.J."/>
            <person name="Allen J.W."/>
            <person name="Keltjens J.T."/>
            <person name="Jetten M.S."/>
        </authorList>
    </citation>
    <scope>NUCLEOTIDE SEQUENCE [LARGE SCALE GENOMIC DNA]</scope>
    <source>
        <strain evidence="8">RU1</strain>
    </source>
</reference>
<dbReference type="SUPFAM" id="SSF102114">
    <property type="entry name" value="Radical SAM enzymes"/>
    <property type="match status" value="1"/>
</dbReference>
<dbReference type="InterPro" id="IPR036724">
    <property type="entry name" value="Cobalamin-bd_sf"/>
</dbReference>
<feature type="domain" description="Radical SAM core" evidence="7">
    <location>
        <begin position="312"/>
        <end position="530"/>
    </location>
</feature>
<dbReference type="InterPro" id="IPR006638">
    <property type="entry name" value="Elp3/MiaA/NifB-like_rSAM"/>
</dbReference>
<dbReference type="GO" id="GO:0031419">
    <property type="term" value="F:cobalamin binding"/>
    <property type="evidence" value="ECO:0007669"/>
    <property type="project" value="InterPro"/>
</dbReference>
<gene>
    <name evidence="8" type="ORF">BROFUL_00793</name>
</gene>
<organism evidence="8 9">
    <name type="scientific">Candidatus Brocadia fulgida</name>
    <dbReference type="NCBI Taxonomy" id="380242"/>
    <lineage>
        <taxon>Bacteria</taxon>
        <taxon>Pseudomonadati</taxon>
        <taxon>Planctomycetota</taxon>
        <taxon>Candidatus Brocadiia</taxon>
        <taxon>Candidatus Brocadiales</taxon>
        <taxon>Candidatus Brocadiaceae</taxon>
        <taxon>Candidatus Brocadia</taxon>
    </lineage>
</organism>
<evidence type="ECO:0000256" key="5">
    <source>
        <dbReference type="ARBA" id="ARBA00023014"/>
    </source>
</evidence>
<dbReference type="InterPro" id="IPR051198">
    <property type="entry name" value="BchE-like"/>
</dbReference>
<name>A0A0M2UWN8_9BACT</name>
<dbReference type="AlphaFoldDB" id="A0A0M2UWN8"/>
<keyword evidence="4" id="KW-0408">Iron</keyword>
<dbReference type="PROSITE" id="PS51332">
    <property type="entry name" value="B12_BINDING"/>
    <property type="match status" value="1"/>
</dbReference>
<evidence type="ECO:0000259" key="6">
    <source>
        <dbReference type="PROSITE" id="PS51332"/>
    </source>
</evidence>
<dbReference type="InterPro" id="IPR023404">
    <property type="entry name" value="rSAM_horseshoe"/>
</dbReference>
<evidence type="ECO:0000256" key="3">
    <source>
        <dbReference type="ARBA" id="ARBA00022723"/>
    </source>
</evidence>
<dbReference type="SFLD" id="SFLDS00029">
    <property type="entry name" value="Radical_SAM"/>
    <property type="match status" value="1"/>
</dbReference>
<dbReference type="EMBL" id="LAQJ01000101">
    <property type="protein sequence ID" value="KKO20478.1"/>
    <property type="molecule type" value="Genomic_DNA"/>
</dbReference>
<dbReference type="SFLD" id="SFLDG01123">
    <property type="entry name" value="methyltransferase_(Class_B)"/>
    <property type="match status" value="1"/>
</dbReference>
<dbReference type="SMART" id="SM00729">
    <property type="entry name" value="Elp3"/>
    <property type="match status" value="1"/>
</dbReference>
<comment type="cofactor">
    <cofactor evidence="1">
        <name>[4Fe-4S] cluster</name>
        <dbReference type="ChEBI" id="CHEBI:49883"/>
    </cofactor>
</comment>
<dbReference type="PATRIC" id="fig|380242.3.peg.1006"/>
<feature type="domain" description="B12-binding" evidence="6">
    <location>
        <begin position="160"/>
        <end position="271"/>
    </location>
</feature>
<evidence type="ECO:0000256" key="1">
    <source>
        <dbReference type="ARBA" id="ARBA00001966"/>
    </source>
</evidence>
<dbReference type="SFLD" id="SFLDG01082">
    <property type="entry name" value="B12-binding_domain_containing"/>
    <property type="match status" value="1"/>
</dbReference>
<dbReference type="InterPro" id="IPR034466">
    <property type="entry name" value="Methyltransferase_Class_B"/>
</dbReference>
<dbReference type="InterPro" id="IPR006158">
    <property type="entry name" value="Cobalamin-bd"/>
</dbReference>
<evidence type="ECO:0000256" key="2">
    <source>
        <dbReference type="ARBA" id="ARBA00022691"/>
    </source>
</evidence>
<dbReference type="PROSITE" id="PS51918">
    <property type="entry name" value="RADICAL_SAM"/>
    <property type="match status" value="1"/>
</dbReference>
<accession>A0A0M2UWN8</accession>
<keyword evidence="3" id="KW-0479">Metal-binding</keyword>
<keyword evidence="5" id="KW-0411">Iron-sulfur</keyword>
<dbReference type="Gene3D" id="3.40.50.280">
    <property type="entry name" value="Cobalamin-binding domain"/>
    <property type="match status" value="1"/>
</dbReference>